<evidence type="ECO:0000313" key="3">
    <source>
        <dbReference type="Proteomes" id="UP001431783"/>
    </source>
</evidence>
<name>A0AAW1V9D3_9CUCU</name>
<sequence length="120" mass="13580">MFDKLREIHSRPQSILSARGHNENQILTDHFAPSHALGHIRSSRCLALSRSKNQIEETKKRKGGNEAHIKLGDERRNYSPSGLMIGAGRTRPCRLLRVLARQHVRDPRVVPNDALTFLGL</sequence>
<proteinExistence type="predicted"/>
<gene>
    <name evidence="2" type="ORF">WA026_017432</name>
</gene>
<protein>
    <submittedName>
        <fullName evidence="2">Uncharacterized protein</fullName>
    </submittedName>
</protein>
<organism evidence="2 3">
    <name type="scientific">Henosepilachna vigintioctopunctata</name>
    <dbReference type="NCBI Taxonomy" id="420089"/>
    <lineage>
        <taxon>Eukaryota</taxon>
        <taxon>Metazoa</taxon>
        <taxon>Ecdysozoa</taxon>
        <taxon>Arthropoda</taxon>
        <taxon>Hexapoda</taxon>
        <taxon>Insecta</taxon>
        <taxon>Pterygota</taxon>
        <taxon>Neoptera</taxon>
        <taxon>Endopterygota</taxon>
        <taxon>Coleoptera</taxon>
        <taxon>Polyphaga</taxon>
        <taxon>Cucujiformia</taxon>
        <taxon>Coccinelloidea</taxon>
        <taxon>Coccinellidae</taxon>
        <taxon>Epilachninae</taxon>
        <taxon>Epilachnini</taxon>
        <taxon>Henosepilachna</taxon>
    </lineage>
</organism>
<feature type="region of interest" description="Disordered" evidence="1">
    <location>
        <begin position="55"/>
        <end position="85"/>
    </location>
</feature>
<feature type="compositionally biased region" description="Basic and acidic residues" evidence="1">
    <location>
        <begin position="55"/>
        <end position="77"/>
    </location>
</feature>
<dbReference type="AlphaFoldDB" id="A0AAW1V9D3"/>
<accession>A0AAW1V9D3</accession>
<keyword evidence="3" id="KW-1185">Reference proteome</keyword>
<evidence type="ECO:0000256" key="1">
    <source>
        <dbReference type="SAM" id="MobiDB-lite"/>
    </source>
</evidence>
<evidence type="ECO:0000313" key="2">
    <source>
        <dbReference type="EMBL" id="KAK9891949.1"/>
    </source>
</evidence>
<reference evidence="2 3" key="1">
    <citation type="submission" date="2023-03" db="EMBL/GenBank/DDBJ databases">
        <title>Genome insight into feeding habits of ladybird beetles.</title>
        <authorList>
            <person name="Li H.-S."/>
            <person name="Huang Y.-H."/>
            <person name="Pang H."/>
        </authorList>
    </citation>
    <scope>NUCLEOTIDE SEQUENCE [LARGE SCALE GENOMIC DNA]</scope>
    <source>
        <strain evidence="2">SYSU_2023b</strain>
        <tissue evidence="2">Whole body</tissue>
    </source>
</reference>
<dbReference type="EMBL" id="JARQZJ010000131">
    <property type="protein sequence ID" value="KAK9891949.1"/>
    <property type="molecule type" value="Genomic_DNA"/>
</dbReference>
<comment type="caution">
    <text evidence="2">The sequence shown here is derived from an EMBL/GenBank/DDBJ whole genome shotgun (WGS) entry which is preliminary data.</text>
</comment>
<dbReference type="Proteomes" id="UP001431783">
    <property type="component" value="Unassembled WGS sequence"/>
</dbReference>